<dbReference type="GO" id="GO:0047527">
    <property type="term" value="F:2,3-dihydroxybenzoate-serine ligase activity"/>
    <property type="evidence" value="ECO:0007669"/>
    <property type="project" value="TreeGrafter"/>
</dbReference>
<dbReference type="FunFam" id="1.10.1200.10:FF:000016">
    <property type="entry name" value="Non-ribosomal peptide synthase"/>
    <property type="match status" value="1"/>
</dbReference>
<protein>
    <submittedName>
        <fullName evidence="5">Amino acid adenylation domain protein</fullName>
        <ecNumber evidence="5">5.1.1.3</ecNumber>
    </submittedName>
</protein>
<dbReference type="SUPFAM" id="SSF141371">
    <property type="entry name" value="PilZ domain-like"/>
    <property type="match status" value="1"/>
</dbReference>
<dbReference type="HOGENOM" id="CLU_000022_2_13_3"/>
<feature type="domain" description="Carrier" evidence="4">
    <location>
        <begin position="1128"/>
        <end position="1203"/>
    </location>
</feature>
<evidence type="ECO:0000259" key="4">
    <source>
        <dbReference type="PROSITE" id="PS50075"/>
    </source>
</evidence>
<dbReference type="Proteomes" id="UP000010478">
    <property type="component" value="Chromosome"/>
</dbReference>
<dbReference type="InterPro" id="IPR010071">
    <property type="entry name" value="AA_adenyl_dom"/>
</dbReference>
<proteinExistence type="predicted"/>
<dbReference type="GO" id="GO:0005829">
    <property type="term" value="C:cytosol"/>
    <property type="evidence" value="ECO:0007669"/>
    <property type="project" value="TreeGrafter"/>
</dbReference>
<dbReference type="GO" id="GO:0043041">
    <property type="term" value="P:amino acid activation for nonribosomal peptide biosynthetic process"/>
    <property type="evidence" value="ECO:0007669"/>
    <property type="project" value="TreeGrafter"/>
</dbReference>
<dbReference type="KEGG" id="oni:Osc7112_3587"/>
<dbReference type="Pfam" id="PF00668">
    <property type="entry name" value="Condensation"/>
    <property type="match status" value="1"/>
</dbReference>
<dbReference type="InterPro" id="IPR001242">
    <property type="entry name" value="Condensation_dom"/>
</dbReference>
<evidence type="ECO:0000256" key="1">
    <source>
        <dbReference type="ARBA" id="ARBA00001957"/>
    </source>
</evidence>
<keyword evidence="2" id="KW-0596">Phosphopantetheine</keyword>
<dbReference type="InterPro" id="IPR006162">
    <property type="entry name" value="Ppantetheine_attach_site"/>
</dbReference>
<dbReference type="CDD" id="cd19531">
    <property type="entry name" value="LCL_NRPS-like"/>
    <property type="match status" value="1"/>
</dbReference>
<sequence length="1480" mass="164618">MKTTADLQPKLTAVDFDPFVGGELFACVPATESQKEIWIAVQMGDEANCAYNESMCLRLQGNLDVESLRFSIQELVQRHEALRTTFSPDGSTLCIASSIELDIPVLDLSIVDDRDRESKLAHLRRQEVDRPFNLVRGPLFRSQIIKLQAQEHIVILTGHHIICDGWSWGILLPDLGAIYSARQQGLAANLPQPESFIEYAILQEENSTTAEILEVQKYWLEQFSGTIPVLDLPTDRARPALRTYQGSREDWELNRDLVVNLKRLGKKAGCSFFTTLFAAFEAFMYRLCGQEDLVVGMPAAGQLVGGKDKLAGHCVSLLPIRTRIKEEQSFRDYLRSRRTAILDALDCQQITFGTLVKKLAVPRDFSRIPLVPVTFNLDVQLAEEQLNFDGFKAEVFSNPRTCENFEWAVNASETKNKLVLECQYNTNLFDAATIRRRMAEFEVLLEGIVANPQCPLKNLPILTAAEQQQLLVEWNNTHTNYPESACIHQLFEVQAQQTPDAVALVFGEQQLTYQQLNCRANQLAHYLQTLGAGPEVLAGICLDRSIDAIVSLLAVLKAGSAYLPLDPAYPKDRLDFMVSDAQISLLLTQQNLVERLPDSGAKVICLDAAREEIDAQSEINPANLANADNLAYVMYTSGSTGKPKGVCVVHRGVVRLVKDTNFASLTAAEVFLQLAPISFDASTLEIWGALLNGAQLVVFPPGSPSLAELGEAIRLYNVTILWLTAGLFHLMVDDRIDDLKGVRQLLAGGDVLSVPHVQKLLREVPNCKLINGYGPTENTTFTCCAPIAPDSQITNSVPIGRPIANTQVYILDRHLQPVPIGVAGELYAGGAGLARGYLNRPDLTAERFIPNPFNDFRLPILDFRLGNAGEKLEIAQNQEASDRTKSNRLYKTGDLARYLSDGNIEYLGRADNQVKIRGFRIELGEIETLLTQHPDVLSTAVIDREDTPGNKRLVAYLVSKLIPERIPYHSECQLELDGKPIKLDTEDISTSGVALVGVPVLDRGRSVRLHLQLPGENEPRWLSGIVAWSRPPQTGIQFQLTPNEQNTVNQSVAYQLETQGLWKTLQRTLTGNLRDYLKQRLPDYMIPSAFVLVKELPLNPNGKVDRRALATQKWQSSDAAPNETIAVAARDQLDIQLTEIWQQVLGINSMGIRDNFFEVGGHSLLAARLLAEIEKVFDKKLPLSAIFQSPTVEQLADILREPEWSSPSPSMVVIQPGTGSYKPPLFCIHVLGRGLEFYRPLMNYIDRSQPVLGLSTQIMDEKLAPPNRVEELAAYYIKEMQNFQPHGPYFLLGVSFGGTVAFEMARQLHDLGEKVALLGLLDTYGPAAFKNSSEMKQSEGIMRILRLTPGAFMNKAKSNLIGKIEDLTEIQWRILCNLYRAVGRPLPIYLENFTHRELNHQALKNYVGGVYPGRASIFKAVESAEASGADRELGWGGVITGGIEVHEIPSNHLGMLKEPHVRILGEKLQAAVDRFQRKNL</sequence>
<dbReference type="PATRIC" id="fig|179408.3.peg.4406"/>
<dbReference type="FunFam" id="3.40.50.980:FF:000001">
    <property type="entry name" value="Non-ribosomal peptide synthetase"/>
    <property type="match status" value="1"/>
</dbReference>
<dbReference type="GO" id="GO:0031177">
    <property type="term" value="F:phosphopantetheine binding"/>
    <property type="evidence" value="ECO:0007669"/>
    <property type="project" value="InterPro"/>
</dbReference>
<dbReference type="PROSITE" id="PS00012">
    <property type="entry name" value="PHOSPHOPANTETHEINE"/>
    <property type="match status" value="1"/>
</dbReference>
<keyword evidence="3" id="KW-0597">Phosphoprotein</keyword>
<dbReference type="SUPFAM" id="SSF52777">
    <property type="entry name" value="CoA-dependent acyltransferases"/>
    <property type="match status" value="2"/>
</dbReference>
<dbReference type="Gene3D" id="3.40.50.980">
    <property type="match status" value="2"/>
</dbReference>
<evidence type="ECO:0000256" key="2">
    <source>
        <dbReference type="ARBA" id="ARBA00022450"/>
    </source>
</evidence>
<dbReference type="GO" id="GO:0072330">
    <property type="term" value="P:monocarboxylic acid biosynthetic process"/>
    <property type="evidence" value="ECO:0007669"/>
    <property type="project" value="UniProtKB-ARBA"/>
</dbReference>
<dbReference type="STRING" id="179408.Osc7112_3587"/>
<dbReference type="EC" id="5.1.1.3" evidence="5"/>
<dbReference type="Gene3D" id="1.10.1200.10">
    <property type="entry name" value="ACP-like"/>
    <property type="match status" value="1"/>
</dbReference>
<comment type="cofactor">
    <cofactor evidence="1">
        <name>pantetheine 4'-phosphate</name>
        <dbReference type="ChEBI" id="CHEBI:47942"/>
    </cofactor>
</comment>
<dbReference type="InterPro" id="IPR009875">
    <property type="entry name" value="PilZ_domain"/>
</dbReference>
<dbReference type="RefSeq" id="WP_015177210.1">
    <property type="nucleotide sequence ID" value="NC_019729.1"/>
</dbReference>
<evidence type="ECO:0000313" key="5">
    <source>
        <dbReference type="EMBL" id="AFZ07951.1"/>
    </source>
</evidence>
<dbReference type="eggNOG" id="COG1020">
    <property type="taxonomic scope" value="Bacteria"/>
</dbReference>
<dbReference type="FunFam" id="2.30.38.10:FF:000001">
    <property type="entry name" value="Non-ribosomal peptide synthetase PvdI"/>
    <property type="match status" value="1"/>
</dbReference>
<dbReference type="Gene3D" id="3.30.300.30">
    <property type="match status" value="1"/>
</dbReference>
<dbReference type="InterPro" id="IPR020845">
    <property type="entry name" value="AMP-binding_CS"/>
</dbReference>
<organism evidence="5 6">
    <name type="scientific">Phormidium nigroviride PCC 7112</name>
    <dbReference type="NCBI Taxonomy" id="179408"/>
    <lineage>
        <taxon>Bacteria</taxon>
        <taxon>Bacillati</taxon>
        <taxon>Cyanobacteriota</taxon>
        <taxon>Cyanophyceae</taxon>
        <taxon>Oscillatoriophycideae</taxon>
        <taxon>Oscillatoriales</taxon>
        <taxon>Oscillatoriaceae</taxon>
        <taxon>Phormidium</taxon>
    </lineage>
</organism>
<dbReference type="EMBL" id="CP003614">
    <property type="protein sequence ID" value="AFZ07951.1"/>
    <property type="molecule type" value="Genomic_DNA"/>
</dbReference>
<dbReference type="Gene3D" id="3.30.559.10">
    <property type="entry name" value="Chloramphenicol acetyltransferase-like domain"/>
    <property type="match status" value="1"/>
</dbReference>
<dbReference type="NCBIfam" id="TIGR01733">
    <property type="entry name" value="AA-adenyl-dom"/>
    <property type="match status" value="1"/>
</dbReference>
<dbReference type="Pfam" id="PF00501">
    <property type="entry name" value="AMP-binding"/>
    <property type="match status" value="1"/>
</dbReference>
<name>K9VJ11_9CYAN</name>
<dbReference type="Gene3D" id="3.30.559.30">
    <property type="entry name" value="Nonribosomal peptide synthetase, condensation domain"/>
    <property type="match status" value="1"/>
</dbReference>
<dbReference type="PANTHER" id="PTHR45527:SF1">
    <property type="entry name" value="FATTY ACID SYNTHASE"/>
    <property type="match status" value="1"/>
</dbReference>
<dbReference type="SMART" id="SM00823">
    <property type="entry name" value="PKS_PP"/>
    <property type="match status" value="1"/>
</dbReference>
<evidence type="ECO:0000313" key="6">
    <source>
        <dbReference type="Proteomes" id="UP000010478"/>
    </source>
</evidence>
<dbReference type="Gene3D" id="3.40.50.1820">
    <property type="entry name" value="alpha/beta hydrolase"/>
    <property type="match status" value="1"/>
</dbReference>
<dbReference type="InterPro" id="IPR029058">
    <property type="entry name" value="AB_hydrolase_fold"/>
</dbReference>
<dbReference type="Pfam" id="PF00975">
    <property type="entry name" value="Thioesterase"/>
    <property type="match status" value="1"/>
</dbReference>
<dbReference type="GO" id="GO:0008881">
    <property type="term" value="F:glutamate racemase activity"/>
    <property type="evidence" value="ECO:0007669"/>
    <property type="project" value="UniProtKB-EC"/>
</dbReference>
<dbReference type="CDD" id="cd12117">
    <property type="entry name" value="A_NRPS_Srf_like"/>
    <property type="match status" value="1"/>
</dbReference>
<accession>K9VJ11</accession>
<dbReference type="Pfam" id="PF00550">
    <property type="entry name" value="PP-binding"/>
    <property type="match status" value="1"/>
</dbReference>
<dbReference type="InterPro" id="IPR045851">
    <property type="entry name" value="AMP-bd_C_sf"/>
</dbReference>
<dbReference type="PANTHER" id="PTHR45527">
    <property type="entry name" value="NONRIBOSOMAL PEPTIDE SYNTHETASE"/>
    <property type="match status" value="1"/>
</dbReference>
<dbReference type="GO" id="GO:0008610">
    <property type="term" value="P:lipid biosynthetic process"/>
    <property type="evidence" value="ECO:0007669"/>
    <property type="project" value="UniProtKB-ARBA"/>
</dbReference>
<dbReference type="InterPro" id="IPR001031">
    <property type="entry name" value="Thioesterase"/>
</dbReference>
<dbReference type="SUPFAM" id="SSF53474">
    <property type="entry name" value="alpha/beta-Hydrolases"/>
    <property type="match status" value="1"/>
</dbReference>
<dbReference type="PROSITE" id="PS50075">
    <property type="entry name" value="CARRIER"/>
    <property type="match status" value="1"/>
</dbReference>
<dbReference type="GO" id="GO:0009366">
    <property type="term" value="C:enterobactin synthetase complex"/>
    <property type="evidence" value="ECO:0007669"/>
    <property type="project" value="TreeGrafter"/>
</dbReference>
<dbReference type="FunFam" id="3.40.50.12780:FF:000012">
    <property type="entry name" value="Non-ribosomal peptide synthetase"/>
    <property type="match status" value="1"/>
</dbReference>
<dbReference type="Pfam" id="PF07238">
    <property type="entry name" value="PilZ"/>
    <property type="match status" value="1"/>
</dbReference>
<dbReference type="InterPro" id="IPR036736">
    <property type="entry name" value="ACP-like_sf"/>
</dbReference>
<keyword evidence="5" id="KW-0413">Isomerase</keyword>
<dbReference type="InterPro" id="IPR020806">
    <property type="entry name" value="PKS_PP-bd"/>
</dbReference>
<keyword evidence="6" id="KW-1185">Reference proteome</keyword>
<dbReference type="PROSITE" id="PS00455">
    <property type="entry name" value="AMP_BINDING"/>
    <property type="match status" value="1"/>
</dbReference>
<dbReference type="GO" id="GO:0035438">
    <property type="term" value="F:cyclic-di-GMP binding"/>
    <property type="evidence" value="ECO:0007669"/>
    <property type="project" value="InterPro"/>
</dbReference>
<gene>
    <name evidence="5" type="ORF">Osc7112_3587</name>
</gene>
<dbReference type="InterPro" id="IPR000873">
    <property type="entry name" value="AMP-dep_synth/lig_dom"/>
</dbReference>
<dbReference type="GO" id="GO:0009239">
    <property type="term" value="P:enterobactin biosynthetic process"/>
    <property type="evidence" value="ECO:0007669"/>
    <property type="project" value="TreeGrafter"/>
</dbReference>
<dbReference type="OrthoDB" id="9778383at2"/>
<dbReference type="eggNOG" id="COG3319">
    <property type="taxonomic scope" value="Bacteria"/>
</dbReference>
<dbReference type="InterPro" id="IPR009081">
    <property type="entry name" value="PP-bd_ACP"/>
</dbReference>
<dbReference type="Gene3D" id="2.30.38.10">
    <property type="entry name" value="Luciferase, Domain 3"/>
    <property type="match status" value="1"/>
</dbReference>
<dbReference type="SUPFAM" id="SSF47336">
    <property type="entry name" value="ACP-like"/>
    <property type="match status" value="1"/>
</dbReference>
<dbReference type="Gene3D" id="2.40.10.220">
    <property type="entry name" value="predicted glycosyltransferase like domains"/>
    <property type="match status" value="1"/>
</dbReference>
<dbReference type="SUPFAM" id="SSF56801">
    <property type="entry name" value="Acetyl-CoA synthetase-like"/>
    <property type="match status" value="1"/>
</dbReference>
<evidence type="ECO:0000256" key="3">
    <source>
        <dbReference type="ARBA" id="ARBA00022553"/>
    </source>
</evidence>
<reference evidence="5 6" key="1">
    <citation type="submission" date="2012-05" db="EMBL/GenBank/DDBJ databases">
        <title>Finished chromosome of genome of Oscillatoria sp. PCC 7112.</title>
        <authorList>
            <consortium name="US DOE Joint Genome Institute"/>
            <person name="Gugger M."/>
            <person name="Coursin T."/>
            <person name="Rippka R."/>
            <person name="Tandeau De Marsac N."/>
            <person name="Huntemann M."/>
            <person name="Wei C.-L."/>
            <person name="Han J."/>
            <person name="Detter J.C."/>
            <person name="Han C."/>
            <person name="Tapia R."/>
            <person name="Davenport K."/>
            <person name="Daligault H."/>
            <person name="Erkkila T."/>
            <person name="Gu W."/>
            <person name="Munk A.C.C."/>
            <person name="Teshima H."/>
            <person name="Xu Y."/>
            <person name="Chain P."/>
            <person name="Chen A."/>
            <person name="Krypides N."/>
            <person name="Mavromatis K."/>
            <person name="Markowitz V."/>
            <person name="Szeto E."/>
            <person name="Ivanova N."/>
            <person name="Mikhailova N."/>
            <person name="Ovchinnikova G."/>
            <person name="Pagani I."/>
            <person name="Pati A."/>
            <person name="Goodwin L."/>
            <person name="Peters L."/>
            <person name="Pitluck S."/>
            <person name="Woyke T."/>
            <person name="Kerfeld C."/>
        </authorList>
    </citation>
    <scope>NUCLEOTIDE SEQUENCE [LARGE SCALE GENOMIC DNA]</scope>
    <source>
        <strain evidence="5 6">PCC 7112</strain>
    </source>
</reference>
<dbReference type="InterPro" id="IPR023213">
    <property type="entry name" value="CAT-like_dom_sf"/>
</dbReference>